<dbReference type="HAMAP" id="MF_00004">
    <property type="entry name" value="Aden_phosphoribosyltr"/>
    <property type="match status" value="1"/>
</dbReference>
<dbReference type="GO" id="GO:0003999">
    <property type="term" value="F:adenine phosphoribosyltransferase activity"/>
    <property type="evidence" value="ECO:0007669"/>
    <property type="project" value="UniProtKB-UniRule"/>
</dbReference>
<proteinExistence type="inferred from homology"/>
<name>A0A318SI47_9BURK</name>
<dbReference type="NCBIfam" id="NF002634">
    <property type="entry name" value="PRK02304.1-3"/>
    <property type="match status" value="1"/>
</dbReference>
<dbReference type="Proteomes" id="UP000247540">
    <property type="component" value="Unassembled WGS sequence"/>
</dbReference>
<comment type="catalytic activity">
    <reaction evidence="1 11">
        <text>AMP + diphosphate = 5-phospho-alpha-D-ribose 1-diphosphate + adenine</text>
        <dbReference type="Rhea" id="RHEA:16609"/>
        <dbReference type="ChEBI" id="CHEBI:16708"/>
        <dbReference type="ChEBI" id="CHEBI:33019"/>
        <dbReference type="ChEBI" id="CHEBI:58017"/>
        <dbReference type="ChEBI" id="CHEBI:456215"/>
        <dbReference type="EC" id="2.4.2.7"/>
    </reaction>
</comment>
<comment type="subcellular location">
    <subcellularLocation>
        <location evidence="3 11">Cytoplasm</location>
    </subcellularLocation>
</comment>
<evidence type="ECO:0000256" key="2">
    <source>
        <dbReference type="ARBA" id="ARBA00003968"/>
    </source>
</evidence>
<dbReference type="InterPro" id="IPR000836">
    <property type="entry name" value="PRTase_dom"/>
</dbReference>
<protein>
    <recommendedName>
        <fullName evidence="6 11">Adenine phosphoribosyltransferase</fullName>
        <shortName evidence="11">APRT</shortName>
        <ecNumber evidence="6 11">2.4.2.7</ecNumber>
    </recommendedName>
</protein>
<evidence type="ECO:0000256" key="3">
    <source>
        <dbReference type="ARBA" id="ARBA00004496"/>
    </source>
</evidence>
<feature type="domain" description="Phosphoribosyltransferase" evidence="12">
    <location>
        <begin position="76"/>
        <end position="203"/>
    </location>
</feature>
<reference evidence="13 14" key="1">
    <citation type="submission" date="2018-06" db="EMBL/GenBank/DDBJ databases">
        <title>Genomic Encyclopedia of Type Strains, Phase III (KMG-III): the genomes of soil and plant-associated and newly described type strains.</title>
        <authorList>
            <person name="Whitman W."/>
        </authorList>
    </citation>
    <scope>NUCLEOTIDE SEQUENCE [LARGE SCALE GENOMIC DNA]</scope>
    <source>
        <strain evidence="13 14">CECT 7646</strain>
    </source>
</reference>
<comment type="subunit">
    <text evidence="11">Homodimer.</text>
</comment>
<evidence type="ECO:0000256" key="9">
    <source>
        <dbReference type="ARBA" id="ARBA00022679"/>
    </source>
</evidence>
<dbReference type="GO" id="GO:0005737">
    <property type="term" value="C:cytoplasm"/>
    <property type="evidence" value="ECO:0007669"/>
    <property type="project" value="UniProtKB-SubCell"/>
</dbReference>
<dbReference type="SUPFAM" id="SSF53271">
    <property type="entry name" value="PRTase-like"/>
    <property type="match status" value="1"/>
</dbReference>
<keyword evidence="9 11" id="KW-0808">Transferase</keyword>
<organism evidence="13 14">
    <name type="scientific">Xylophilus ampelinus</name>
    <dbReference type="NCBI Taxonomy" id="54067"/>
    <lineage>
        <taxon>Bacteria</taxon>
        <taxon>Pseudomonadati</taxon>
        <taxon>Pseudomonadota</taxon>
        <taxon>Betaproteobacteria</taxon>
        <taxon>Burkholderiales</taxon>
        <taxon>Xylophilus</taxon>
    </lineage>
</organism>
<dbReference type="InterPro" id="IPR050054">
    <property type="entry name" value="UPRTase/APRTase"/>
</dbReference>
<comment type="caution">
    <text evidence="13">The sequence shown here is derived from an EMBL/GenBank/DDBJ whole genome shotgun (WGS) entry which is preliminary data.</text>
</comment>
<gene>
    <name evidence="11" type="primary">apt</name>
    <name evidence="13" type="ORF">DFQ15_10726</name>
</gene>
<comment type="function">
    <text evidence="2 11">Catalyzes a salvage reaction resulting in the formation of AMP, that is energically less costly than de novo synthesis.</text>
</comment>
<evidence type="ECO:0000259" key="12">
    <source>
        <dbReference type="Pfam" id="PF00156"/>
    </source>
</evidence>
<keyword evidence="8 11" id="KW-0328">Glycosyltransferase</keyword>
<evidence type="ECO:0000256" key="10">
    <source>
        <dbReference type="ARBA" id="ARBA00022726"/>
    </source>
</evidence>
<comment type="pathway">
    <text evidence="4 11">Purine metabolism; AMP biosynthesis via salvage pathway; AMP from adenine: step 1/1.</text>
</comment>
<dbReference type="PANTHER" id="PTHR32315:SF3">
    <property type="entry name" value="ADENINE PHOSPHORIBOSYLTRANSFERASE"/>
    <property type="match status" value="1"/>
</dbReference>
<dbReference type="GO" id="GO:0006166">
    <property type="term" value="P:purine ribonucleoside salvage"/>
    <property type="evidence" value="ECO:0007669"/>
    <property type="project" value="UniProtKB-UniRule"/>
</dbReference>
<evidence type="ECO:0000256" key="1">
    <source>
        <dbReference type="ARBA" id="ARBA00000868"/>
    </source>
</evidence>
<dbReference type="InterPro" id="IPR029057">
    <property type="entry name" value="PRTase-like"/>
</dbReference>
<dbReference type="AlphaFoldDB" id="A0A318SI47"/>
<dbReference type="NCBIfam" id="TIGR01090">
    <property type="entry name" value="apt"/>
    <property type="match status" value="1"/>
</dbReference>
<evidence type="ECO:0000256" key="7">
    <source>
        <dbReference type="ARBA" id="ARBA00022490"/>
    </source>
</evidence>
<dbReference type="EMBL" id="QJTC01000007">
    <property type="protein sequence ID" value="PYE78376.1"/>
    <property type="molecule type" value="Genomic_DNA"/>
</dbReference>
<comment type="similarity">
    <text evidence="5 11">Belongs to the purine/pyrimidine phosphoribosyltransferase family.</text>
</comment>
<dbReference type="InterPro" id="IPR005764">
    <property type="entry name" value="Ade_phspho_trans"/>
</dbReference>
<dbReference type="NCBIfam" id="NF002636">
    <property type="entry name" value="PRK02304.1-5"/>
    <property type="match status" value="1"/>
</dbReference>
<keyword evidence="14" id="KW-1185">Reference proteome</keyword>
<accession>A0A318SI47</accession>
<dbReference type="Pfam" id="PF00156">
    <property type="entry name" value="Pribosyltran"/>
    <property type="match status" value="1"/>
</dbReference>
<evidence type="ECO:0000256" key="6">
    <source>
        <dbReference type="ARBA" id="ARBA00011893"/>
    </source>
</evidence>
<keyword evidence="10 11" id="KW-0660">Purine salvage</keyword>
<dbReference type="GO" id="GO:0016208">
    <property type="term" value="F:AMP binding"/>
    <property type="evidence" value="ECO:0007669"/>
    <property type="project" value="TreeGrafter"/>
</dbReference>
<dbReference type="EC" id="2.4.2.7" evidence="6 11"/>
<dbReference type="GO" id="GO:0044209">
    <property type="term" value="P:AMP salvage"/>
    <property type="evidence" value="ECO:0007669"/>
    <property type="project" value="UniProtKB-UniRule"/>
</dbReference>
<keyword evidence="7 11" id="KW-0963">Cytoplasm</keyword>
<evidence type="ECO:0000256" key="5">
    <source>
        <dbReference type="ARBA" id="ARBA00008391"/>
    </source>
</evidence>
<evidence type="ECO:0000313" key="14">
    <source>
        <dbReference type="Proteomes" id="UP000247540"/>
    </source>
</evidence>
<evidence type="ECO:0000256" key="8">
    <source>
        <dbReference type="ARBA" id="ARBA00022676"/>
    </source>
</evidence>
<dbReference type="UniPathway" id="UPA00588">
    <property type="reaction ID" value="UER00646"/>
</dbReference>
<dbReference type="FunFam" id="3.40.50.2020:FF:000021">
    <property type="entry name" value="Adenine phosphoribosyltransferase"/>
    <property type="match status" value="1"/>
</dbReference>
<dbReference type="Gene3D" id="3.40.50.2020">
    <property type="match status" value="1"/>
</dbReference>
<dbReference type="PANTHER" id="PTHR32315">
    <property type="entry name" value="ADENINE PHOSPHORIBOSYLTRANSFERASE"/>
    <property type="match status" value="1"/>
</dbReference>
<sequence>MGPERDNPPIIMSAPAMICNFIRLNFTTTEFHSGRVPADDPSMHDLHVHDYLRRHIRTVPDWPAPGVQFRDITPLLQDPKVFRVLVDAFVHRYMDRAMRPDVVAGLDARGFILGAVIAYELNIGFVPIRKKGKLPFTTVAETYELEYGSATVELHADAVQPGDRVLLVDDLIATGGTMMAGKNLLERLGAVVLEGAAIVDLPQLGGSDRLRAAGLPLFTLVDFNAG</sequence>
<dbReference type="GO" id="GO:0002055">
    <property type="term" value="F:adenine binding"/>
    <property type="evidence" value="ECO:0007669"/>
    <property type="project" value="TreeGrafter"/>
</dbReference>
<dbReference type="CDD" id="cd06223">
    <property type="entry name" value="PRTases_typeI"/>
    <property type="match status" value="1"/>
</dbReference>
<dbReference type="GO" id="GO:0006168">
    <property type="term" value="P:adenine salvage"/>
    <property type="evidence" value="ECO:0007669"/>
    <property type="project" value="InterPro"/>
</dbReference>
<evidence type="ECO:0000256" key="11">
    <source>
        <dbReference type="HAMAP-Rule" id="MF_00004"/>
    </source>
</evidence>
<evidence type="ECO:0000313" key="13">
    <source>
        <dbReference type="EMBL" id="PYE78376.1"/>
    </source>
</evidence>
<evidence type="ECO:0000256" key="4">
    <source>
        <dbReference type="ARBA" id="ARBA00004659"/>
    </source>
</evidence>